<dbReference type="PANTHER" id="PTHR33703:SF15">
    <property type="entry name" value="WOUND-INDUCED-LIKE PROTEIN"/>
    <property type="match status" value="1"/>
</dbReference>
<sequence>MHTKSVSHSPHQSNSSTDKIPIVLSHQLSLLRLFIFYLSKQKAKANIRFLVCKAQANKPRLELANSQEILEESDSSNQRVVQALYEALKSRDVATVHKLVAPDLEWWFHGPPTHQYLMRLLTGASSDTSSGGRNNLKNKRQDSCFRFAPKTIVSFGPTVLAEGCDDARSIVWVHAWTVTNGVITQIREYFNTSLTVTRFGDSTAAVTNSDPSSPSASDYESASPPSTSSSSTAEITPLHCPYLWESSVSDLVGKSMPGLVLAI</sequence>
<evidence type="ECO:0000256" key="1">
    <source>
        <dbReference type="SAM" id="MobiDB-lite"/>
    </source>
</evidence>
<keyword evidence="3" id="KW-1185">Reference proteome</keyword>
<reference evidence="2 3" key="1">
    <citation type="journal article" date="2016" name="G3 (Bethesda)">
        <title>First Draft Assembly and Annotation of the Genome of a California Endemic Oak Quercus lobata Nee (Fagaceae).</title>
        <authorList>
            <person name="Sork V.L."/>
            <person name="Fitz-Gibbon S.T."/>
            <person name="Puiu D."/>
            <person name="Crepeau M."/>
            <person name="Gugger P.F."/>
            <person name="Sherman R."/>
            <person name="Stevens K."/>
            <person name="Langley C.H."/>
            <person name="Pellegrini M."/>
            <person name="Salzberg S.L."/>
        </authorList>
    </citation>
    <scope>NUCLEOTIDE SEQUENCE [LARGE SCALE GENOMIC DNA]</scope>
    <source>
        <strain evidence="2 3">cv. SW786</strain>
    </source>
</reference>
<dbReference type="Gramene" id="QL08p064204:mrna">
    <property type="protein sequence ID" value="QL08p064204:mrna"/>
    <property type="gene ID" value="QL08p064204"/>
</dbReference>
<dbReference type="Pfam" id="PF07107">
    <property type="entry name" value="WI12"/>
    <property type="match status" value="1"/>
</dbReference>
<evidence type="ECO:0000313" key="3">
    <source>
        <dbReference type="Proteomes" id="UP000594261"/>
    </source>
</evidence>
<feature type="region of interest" description="Disordered" evidence="1">
    <location>
        <begin position="203"/>
        <end position="234"/>
    </location>
</feature>
<accession>A0A7N2MFS9</accession>
<dbReference type="Proteomes" id="UP000594261">
    <property type="component" value="Chromosome 8"/>
</dbReference>
<dbReference type="Gene3D" id="3.10.450.50">
    <property type="match status" value="1"/>
</dbReference>
<dbReference type="InterPro" id="IPR009798">
    <property type="entry name" value="Wun1-like"/>
</dbReference>
<dbReference type="InterPro" id="IPR032710">
    <property type="entry name" value="NTF2-like_dom_sf"/>
</dbReference>
<dbReference type="EMBL" id="LRBV02000008">
    <property type="status" value="NOT_ANNOTATED_CDS"/>
    <property type="molecule type" value="Genomic_DNA"/>
</dbReference>
<dbReference type="PANTHER" id="PTHR33703">
    <property type="entry name" value="OS07G0691300 PROTEIN"/>
    <property type="match status" value="1"/>
</dbReference>
<evidence type="ECO:0000313" key="2">
    <source>
        <dbReference type="EnsemblPlants" id="QL08p064204:mrna"/>
    </source>
</evidence>
<protein>
    <recommendedName>
        <fullName evidence="4">Wound-induced protein 1</fullName>
    </recommendedName>
</protein>
<dbReference type="InParanoid" id="A0A7N2MFS9"/>
<proteinExistence type="predicted"/>
<feature type="compositionally biased region" description="Low complexity" evidence="1">
    <location>
        <begin position="209"/>
        <end position="233"/>
    </location>
</feature>
<dbReference type="AlphaFoldDB" id="A0A7N2MFS9"/>
<dbReference type="FunCoup" id="A0A7N2MFS9">
    <property type="interactions" value="247"/>
</dbReference>
<evidence type="ECO:0008006" key="4">
    <source>
        <dbReference type="Google" id="ProtNLM"/>
    </source>
</evidence>
<reference evidence="2" key="2">
    <citation type="submission" date="2021-01" db="UniProtKB">
        <authorList>
            <consortium name="EnsemblPlants"/>
        </authorList>
    </citation>
    <scope>IDENTIFICATION</scope>
</reference>
<dbReference type="OMA" id="TEFRFCP"/>
<dbReference type="SUPFAM" id="SSF54427">
    <property type="entry name" value="NTF2-like"/>
    <property type="match status" value="1"/>
</dbReference>
<name>A0A7N2MFS9_QUELO</name>
<dbReference type="EnsemblPlants" id="QL08p064204:mrna">
    <property type="protein sequence ID" value="QL08p064204:mrna"/>
    <property type="gene ID" value="QL08p064204"/>
</dbReference>
<organism evidence="2 3">
    <name type="scientific">Quercus lobata</name>
    <name type="common">Valley oak</name>
    <dbReference type="NCBI Taxonomy" id="97700"/>
    <lineage>
        <taxon>Eukaryota</taxon>
        <taxon>Viridiplantae</taxon>
        <taxon>Streptophyta</taxon>
        <taxon>Embryophyta</taxon>
        <taxon>Tracheophyta</taxon>
        <taxon>Spermatophyta</taxon>
        <taxon>Magnoliopsida</taxon>
        <taxon>eudicotyledons</taxon>
        <taxon>Gunneridae</taxon>
        <taxon>Pentapetalae</taxon>
        <taxon>rosids</taxon>
        <taxon>fabids</taxon>
        <taxon>Fagales</taxon>
        <taxon>Fagaceae</taxon>
        <taxon>Quercus</taxon>
    </lineage>
</organism>